<keyword evidence="3" id="KW-1185">Reference proteome</keyword>
<dbReference type="AlphaFoldDB" id="A0A0F7ZTT3"/>
<proteinExistence type="predicted"/>
<dbReference type="EMBL" id="KQ030533">
    <property type="protein sequence ID" value="KJZ73663.1"/>
    <property type="molecule type" value="Genomic_DNA"/>
</dbReference>
<protein>
    <submittedName>
        <fullName evidence="2">Uncharacterized protein</fullName>
    </submittedName>
</protein>
<organism evidence="2 3">
    <name type="scientific">Hirsutella minnesotensis 3608</name>
    <dbReference type="NCBI Taxonomy" id="1043627"/>
    <lineage>
        <taxon>Eukaryota</taxon>
        <taxon>Fungi</taxon>
        <taxon>Dikarya</taxon>
        <taxon>Ascomycota</taxon>
        <taxon>Pezizomycotina</taxon>
        <taxon>Sordariomycetes</taxon>
        <taxon>Hypocreomycetidae</taxon>
        <taxon>Hypocreales</taxon>
        <taxon>Ophiocordycipitaceae</taxon>
        <taxon>Hirsutella</taxon>
    </lineage>
</organism>
<evidence type="ECO:0000313" key="3">
    <source>
        <dbReference type="Proteomes" id="UP000054481"/>
    </source>
</evidence>
<accession>A0A0F7ZTT3</accession>
<feature type="compositionally biased region" description="Basic and acidic residues" evidence="1">
    <location>
        <begin position="95"/>
        <end position="112"/>
    </location>
</feature>
<sequence>MSLVKATAVRLRLVRLEIVRDPGRVGHDAVPAIPAERPSAANSCRRAAPRPRGCPWRPCWGPRPARRLCRAAPGAPRPRGRLVGRRRLRHVHGAARQEARPERPQLHEQHPHAKGARDIICRIKLRPMPLDEPVTSNVNGFALKSFKLNSDMLDRTARTWCQSESLLHLAHCSFKYLCIDQIY</sequence>
<reference evidence="2 3" key="1">
    <citation type="journal article" date="2014" name="Genome Biol. Evol.">
        <title>Comparative genomics and transcriptomics analyses reveal divergent lifestyle features of nematode endoparasitic fungus Hirsutella minnesotensis.</title>
        <authorList>
            <person name="Lai Y."/>
            <person name="Liu K."/>
            <person name="Zhang X."/>
            <person name="Zhang X."/>
            <person name="Li K."/>
            <person name="Wang N."/>
            <person name="Shu C."/>
            <person name="Wu Y."/>
            <person name="Wang C."/>
            <person name="Bushley K.E."/>
            <person name="Xiang M."/>
            <person name="Liu X."/>
        </authorList>
    </citation>
    <scope>NUCLEOTIDE SEQUENCE [LARGE SCALE GENOMIC DNA]</scope>
    <source>
        <strain evidence="2 3">3608</strain>
    </source>
</reference>
<feature type="region of interest" description="Disordered" evidence="1">
    <location>
        <begin position="93"/>
        <end position="112"/>
    </location>
</feature>
<name>A0A0F7ZTT3_9HYPO</name>
<gene>
    <name evidence="2" type="ORF">HIM_06996</name>
</gene>
<dbReference type="Proteomes" id="UP000054481">
    <property type="component" value="Unassembled WGS sequence"/>
</dbReference>
<evidence type="ECO:0000256" key="1">
    <source>
        <dbReference type="SAM" id="MobiDB-lite"/>
    </source>
</evidence>
<evidence type="ECO:0000313" key="2">
    <source>
        <dbReference type="EMBL" id="KJZ73663.1"/>
    </source>
</evidence>